<dbReference type="OrthoDB" id="3176554at2"/>
<evidence type="ECO:0000256" key="4">
    <source>
        <dbReference type="ARBA" id="ARBA00023163"/>
    </source>
</evidence>
<dbReference type="FunFam" id="1.10.10.10:FF:000001">
    <property type="entry name" value="LysR family transcriptional regulator"/>
    <property type="match status" value="1"/>
</dbReference>
<dbReference type="RefSeq" id="WP_111652168.1">
    <property type="nucleotide sequence ID" value="NZ_JACHWI010000010.1"/>
</dbReference>
<keyword evidence="8" id="KW-1185">Reference proteome</keyword>
<dbReference type="InterPro" id="IPR000847">
    <property type="entry name" value="LysR_HTH_N"/>
</dbReference>
<evidence type="ECO:0000256" key="2">
    <source>
        <dbReference type="ARBA" id="ARBA00023015"/>
    </source>
</evidence>
<dbReference type="GO" id="GO:0032993">
    <property type="term" value="C:protein-DNA complex"/>
    <property type="evidence" value="ECO:0007669"/>
    <property type="project" value="TreeGrafter"/>
</dbReference>
<feature type="domain" description="HTH lysR-type" evidence="6">
    <location>
        <begin position="1"/>
        <end position="60"/>
    </location>
</feature>
<dbReference type="InterPro" id="IPR005119">
    <property type="entry name" value="LysR_subst-bd"/>
</dbReference>
<dbReference type="Pfam" id="PF00126">
    <property type="entry name" value="HTH_1"/>
    <property type="match status" value="1"/>
</dbReference>
<dbReference type="PROSITE" id="PS50931">
    <property type="entry name" value="HTH_LYSR"/>
    <property type="match status" value="1"/>
</dbReference>
<dbReference type="Proteomes" id="UP000249341">
    <property type="component" value="Unassembled WGS sequence"/>
</dbReference>
<dbReference type="EMBL" id="QLMJ01000015">
    <property type="protein sequence ID" value="RAK31239.1"/>
    <property type="molecule type" value="Genomic_DNA"/>
</dbReference>
<evidence type="ECO:0000313" key="8">
    <source>
        <dbReference type="Proteomes" id="UP000249341"/>
    </source>
</evidence>
<protein>
    <submittedName>
        <fullName evidence="7">DNA-binding transcriptional LysR family regulator</fullName>
    </submittedName>
</protein>
<dbReference type="GO" id="GO:0003700">
    <property type="term" value="F:DNA-binding transcription factor activity"/>
    <property type="evidence" value="ECO:0007669"/>
    <property type="project" value="InterPro"/>
</dbReference>
<gene>
    <name evidence="7" type="ORF">B0I29_11545</name>
</gene>
<feature type="compositionally biased region" description="Gly residues" evidence="5">
    <location>
        <begin position="313"/>
        <end position="325"/>
    </location>
</feature>
<dbReference type="Pfam" id="PF03466">
    <property type="entry name" value="LysR_substrate"/>
    <property type="match status" value="1"/>
</dbReference>
<evidence type="ECO:0000256" key="3">
    <source>
        <dbReference type="ARBA" id="ARBA00023125"/>
    </source>
</evidence>
<dbReference type="GO" id="GO:0003677">
    <property type="term" value="F:DNA binding"/>
    <property type="evidence" value="ECO:0007669"/>
    <property type="project" value="UniProtKB-KW"/>
</dbReference>
<accession>A0A327Z6B6</accession>
<dbReference type="Gene3D" id="3.40.190.10">
    <property type="entry name" value="Periplasmic binding protein-like II"/>
    <property type="match status" value="2"/>
</dbReference>
<evidence type="ECO:0000256" key="5">
    <source>
        <dbReference type="SAM" id="MobiDB-lite"/>
    </source>
</evidence>
<evidence type="ECO:0000313" key="7">
    <source>
        <dbReference type="EMBL" id="RAK31239.1"/>
    </source>
</evidence>
<keyword evidence="2" id="KW-0805">Transcription regulation</keyword>
<dbReference type="InterPro" id="IPR036390">
    <property type="entry name" value="WH_DNA-bd_sf"/>
</dbReference>
<organism evidence="7 8">
    <name type="scientific">Actinoplanes lutulentus</name>
    <dbReference type="NCBI Taxonomy" id="1287878"/>
    <lineage>
        <taxon>Bacteria</taxon>
        <taxon>Bacillati</taxon>
        <taxon>Actinomycetota</taxon>
        <taxon>Actinomycetes</taxon>
        <taxon>Micromonosporales</taxon>
        <taxon>Micromonosporaceae</taxon>
        <taxon>Actinoplanes</taxon>
    </lineage>
</organism>
<dbReference type="SUPFAM" id="SSF53850">
    <property type="entry name" value="Periplasmic binding protein-like II"/>
    <property type="match status" value="1"/>
</dbReference>
<feature type="region of interest" description="Disordered" evidence="5">
    <location>
        <begin position="312"/>
        <end position="331"/>
    </location>
</feature>
<dbReference type="Gene3D" id="1.10.10.10">
    <property type="entry name" value="Winged helix-like DNA-binding domain superfamily/Winged helix DNA-binding domain"/>
    <property type="match status" value="1"/>
</dbReference>
<comment type="similarity">
    <text evidence="1">Belongs to the LysR transcriptional regulatory family.</text>
</comment>
<dbReference type="PANTHER" id="PTHR30346">
    <property type="entry name" value="TRANSCRIPTIONAL DUAL REGULATOR HCAR-RELATED"/>
    <property type="match status" value="1"/>
</dbReference>
<dbReference type="AlphaFoldDB" id="A0A327Z6B6"/>
<dbReference type="PANTHER" id="PTHR30346:SF17">
    <property type="entry name" value="LYSR FAMILY TRANSCRIPTIONAL REGULATOR"/>
    <property type="match status" value="1"/>
</dbReference>
<feature type="region of interest" description="Disordered" evidence="5">
    <location>
        <begin position="146"/>
        <end position="170"/>
    </location>
</feature>
<evidence type="ECO:0000256" key="1">
    <source>
        <dbReference type="ARBA" id="ARBA00009437"/>
    </source>
</evidence>
<sequence>MDVQLRHLRALVAVVDTGTFTDAATELGTSQAAVSRSVAALETALGVRILQRTTRHIAPTMTGMQILAGARRILAETAHLHRIAEQSRTELRVGYAWAALGKHTRRLQKAWSGTPLVFVQSNTITAGLSEGAVDVAVIRRGLPAPTAPLPTAATPATPVTTSATGSAAAPVDPALADPRFGTALIGLENRCAAIATDNPMARRRTLRVEDLTRYTVAIDARTGTTTPDLWPTGHGPAAIRATSGVDEWLTLIAAGQAVGITSEATANQNPRPGVAYRMLRAVPPIEVWLTWWRDDPPAQLNDLIRLSREAYGSGSGASAGAGAGPTPGTTD</sequence>
<name>A0A327Z6B6_9ACTN</name>
<reference evidence="7 8" key="1">
    <citation type="submission" date="2018-06" db="EMBL/GenBank/DDBJ databases">
        <title>Genomic Encyclopedia of Type Strains, Phase III (KMG-III): the genomes of soil and plant-associated and newly described type strains.</title>
        <authorList>
            <person name="Whitman W."/>
        </authorList>
    </citation>
    <scope>NUCLEOTIDE SEQUENCE [LARGE SCALE GENOMIC DNA]</scope>
    <source>
        <strain evidence="7 8">CGMCC 4.7090</strain>
    </source>
</reference>
<evidence type="ECO:0000259" key="6">
    <source>
        <dbReference type="PROSITE" id="PS50931"/>
    </source>
</evidence>
<dbReference type="SUPFAM" id="SSF46785">
    <property type="entry name" value="Winged helix' DNA-binding domain"/>
    <property type="match status" value="1"/>
</dbReference>
<proteinExistence type="inferred from homology"/>
<keyword evidence="4" id="KW-0804">Transcription</keyword>
<dbReference type="InterPro" id="IPR036388">
    <property type="entry name" value="WH-like_DNA-bd_sf"/>
</dbReference>
<keyword evidence="3 7" id="KW-0238">DNA-binding</keyword>
<comment type="caution">
    <text evidence="7">The sequence shown here is derived from an EMBL/GenBank/DDBJ whole genome shotgun (WGS) entry which is preliminary data.</text>
</comment>
<dbReference type="PRINTS" id="PR00039">
    <property type="entry name" value="HTHLYSR"/>
</dbReference>